<evidence type="ECO:0000256" key="1">
    <source>
        <dbReference type="ARBA" id="ARBA00004651"/>
    </source>
</evidence>
<dbReference type="Proteomes" id="UP000541185">
    <property type="component" value="Unassembled WGS sequence"/>
</dbReference>
<dbReference type="InterPro" id="IPR036640">
    <property type="entry name" value="ABC1_TM_sf"/>
</dbReference>
<comment type="subcellular location">
    <subcellularLocation>
        <location evidence="1">Cell membrane</location>
        <topology evidence="1">Multi-pass membrane protein</topology>
    </subcellularLocation>
</comment>
<keyword evidence="6 8" id="KW-1133">Transmembrane helix</keyword>
<evidence type="ECO:0000256" key="2">
    <source>
        <dbReference type="ARBA" id="ARBA00022475"/>
    </source>
</evidence>
<evidence type="ECO:0000259" key="9">
    <source>
        <dbReference type="PROSITE" id="PS50893"/>
    </source>
</evidence>
<proteinExistence type="predicted"/>
<dbReference type="Gene3D" id="3.40.50.300">
    <property type="entry name" value="P-loop containing nucleotide triphosphate hydrolases"/>
    <property type="match status" value="1"/>
</dbReference>
<comment type="caution">
    <text evidence="11">The sequence shown here is derived from an EMBL/GenBank/DDBJ whole genome shotgun (WGS) entry which is preliminary data.</text>
</comment>
<dbReference type="SUPFAM" id="SSF52540">
    <property type="entry name" value="P-loop containing nucleoside triphosphate hydrolases"/>
    <property type="match status" value="1"/>
</dbReference>
<dbReference type="InterPro" id="IPR039421">
    <property type="entry name" value="Type_1_exporter"/>
</dbReference>
<dbReference type="AlphaFoldDB" id="A0A848HLR3"/>
<dbReference type="GO" id="GO:0030253">
    <property type="term" value="P:protein secretion by the type I secretion system"/>
    <property type="evidence" value="ECO:0007669"/>
    <property type="project" value="InterPro"/>
</dbReference>
<protein>
    <submittedName>
        <fullName evidence="11">Type I secretion system permease/ATPase</fullName>
    </submittedName>
</protein>
<dbReference type="GO" id="GO:0016887">
    <property type="term" value="F:ATP hydrolysis activity"/>
    <property type="evidence" value="ECO:0007669"/>
    <property type="project" value="InterPro"/>
</dbReference>
<feature type="domain" description="ABC transporter" evidence="9">
    <location>
        <begin position="329"/>
        <end position="564"/>
    </location>
</feature>
<feature type="domain" description="ABC transmembrane type-1" evidence="10">
    <location>
        <begin position="21"/>
        <end position="298"/>
    </location>
</feature>
<keyword evidence="7 8" id="KW-0472">Membrane</keyword>
<dbReference type="PANTHER" id="PTHR24221:SF248">
    <property type="entry name" value="ABC TRANSPORTER TRANSMEMBRANE REGION"/>
    <property type="match status" value="1"/>
</dbReference>
<feature type="transmembrane region" description="Helical" evidence="8">
    <location>
        <begin position="54"/>
        <end position="74"/>
    </location>
</feature>
<name>A0A848HLR3_9BURK</name>
<dbReference type="InterPro" id="IPR003593">
    <property type="entry name" value="AAA+_ATPase"/>
</dbReference>
<dbReference type="PANTHER" id="PTHR24221">
    <property type="entry name" value="ATP-BINDING CASSETTE SUB-FAMILY B"/>
    <property type="match status" value="1"/>
</dbReference>
<dbReference type="EMBL" id="JABBFX010000007">
    <property type="protein sequence ID" value="NML48688.1"/>
    <property type="molecule type" value="Genomic_DNA"/>
</dbReference>
<evidence type="ECO:0000256" key="5">
    <source>
        <dbReference type="ARBA" id="ARBA00022840"/>
    </source>
</evidence>
<keyword evidence="5" id="KW-0067">ATP-binding</keyword>
<dbReference type="SUPFAM" id="SSF90123">
    <property type="entry name" value="ABC transporter transmembrane region"/>
    <property type="match status" value="1"/>
</dbReference>
<feature type="transmembrane region" description="Helical" evidence="8">
    <location>
        <begin position="20"/>
        <end position="42"/>
    </location>
</feature>
<evidence type="ECO:0000256" key="6">
    <source>
        <dbReference type="ARBA" id="ARBA00022989"/>
    </source>
</evidence>
<dbReference type="PROSITE" id="PS00211">
    <property type="entry name" value="ABC_TRANSPORTER_1"/>
    <property type="match status" value="1"/>
</dbReference>
<keyword evidence="4" id="KW-0547">Nucleotide-binding</keyword>
<dbReference type="Pfam" id="PF00664">
    <property type="entry name" value="ABC_membrane"/>
    <property type="match status" value="1"/>
</dbReference>
<dbReference type="GO" id="GO:0005886">
    <property type="term" value="C:plasma membrane"/>
    <property type="evidence" value="ECO:0007669"/>
    <property type="project" value="UniProtKB-SubCell"/>
</dbReference>
<dbReference type="GO" id="GO:0140359">
    <property type="term" value="F:ABC-type transporter activity"/>
    <property type="evidence" value="ECO:0007669"/>
    <property type="project" value="InterPro"/>
</dbReference>
<evidence type="ECO:0000256" key="4">
    <source>
        <dbReference type="ARBA" id="ARBA00022741"/>
    </source>
</evidence>
<dbReference type="Pfam" id="PF00005">
    <property type="entry name" value="ABC_tran"/>
    <property type="match status" value="1"/>
</dbReference>
<accession>A0A848HLR3</accession>
<evidence type="ECO:0000313" key="11">
    <source>
        <dbReference type="EMBL" id="NML48688.1"/>
    </source>
</evidence>
<dbReference type="InterPro" id="IPR027417">
    <property type="entry name" value="P-loop_NTPase"/>
</dbReference>
<dbReference type="InterPro" id="IPR003439">
    <property type="entry name" value="ABC_transporter-like_ATP-bd"/>
</dbReference>
<gene>
    <name evidence="11" type="ORF">HHL11_33440</name>
</gene>
<dbReference type="InterPro" id="IPR017871">
    <property type="entry name" value="ABC_transporter-like_CS"/>
</dbReference>
<evidence type="ECO:0000259" key="10">
    <source>
        <dbReference type="PROSITE" id="PS50929"/>
    </source>
</evidence>
<reference evidence="11 12" key="1">
    <citation type="submission" date="2020-04" db="EMBL/GenBank/DDBJ databases">
        <title>Ramlibacter sp. G-1-2-2 isolated from soil.</title>
        <authorList>
            <person name="Dahal R.H."/>
        </authorList>
    </citation>
    <scope>NUCLEOTIDE SEQUENCE [LARGE SCALE GENOMIC DNA]</scope>
    <source>
        <strain evidence="11 12">G-1-2-2</strain>
    </source>
</reference>
<dbReference type="PROSITE" id="PS50893">
    <property type="entry name" value="ABC_TRANSPORTER_2"/>
    <property type="match status" value="1"/>
</dbReference>
<dbReference type="NCBIfam" id="TIGR01842">
    <property type="entry name" value="type_I_sec_PrtD"/>
    <property type="match status" value="1"/>
</dbReference>
<feature type="transmembrane region" description="Helical" evidence="8">
    <location>
        <begin position="143"/>
        <end position="171"/>
    </location>
</feature>
<keyword evidence="3 8" id="KW-0812">Transmembrane</keyword>
<evidence type="ECO:0000256" key="3">
    <source>
        <dbReference type="ARBA" id="ARBA00022692"/>
    </source>
</evidence>
<organism evidence="11 12">
    <name type="scientific">Ramlibacter agri</name>
    <dbReference type="NCBI Taxonomy" id="2728837"/>
    <lineage>
        <taxon>Bacteria</taxon>
        <taxon>Pseudomonadati</taxon>
        <taxon>Pseudomonadota</taxon>
        <taxon>Betaproteobacteria</taxon>
        <taxon>Burkholderiales</taxon>
        <taxon>Comamonadaceae</taxon>
        <taxon>Ramlibacter</taxon>
    </lineage>
</organism>
<dbReference type="InterPro" id="IPR010128">
    <property type="entry name" value="ATPase_T1SS_PrtD-like"/>
</dbReference>
<dbReference type="GO" id="GO:0030256">
    <property type="term" value="C:type I protein secretion system complex"/>
    <property type="evidence" value="ECO:0007669"/>
    <property type="project" value="InterPro"/>
</dbReference>
<keyword evidence="2" id="KW-1003">Cell membrane</keyword>
<dbReference type="InterPro" id="IPR011527">
    <property type="entry name" value="ABC1_TM_dom"/>
</dbReference>
<evidence type="ECO:0000313" key="12">
    <source>
        <dbReference type="Proteomes" id="UP000541185"/>
    </source>
</evidence>
<evidence type="ECO:0000256" key="7">
    <source>
        <dbReference type="ARBA" id="ARBA00023136"/>
    </source>
</evidence>
<dbReference type="SMART" id="SM00382">
    <property type="entry name" value="AAA"/>
    <property type="match status" value="1"/>
</dbReference>
<dbReference type="PROSITE" id="PS50929">
    <property type="entry name" value="ABC_TM1F"/>
    <property type="match status" value="1"/>
</dbReference>
<sequence>MELGQTREISSFLERSRSVFVAAAGFSFFVNLLMLVPSLYMMQVYDRVLTSRNVDTLVMLSLLVVCLYGVLALIEWVRAQLLANAGAALDQDLAPRLFEAYVRQRARDKGAAADSAFADAAALRQFLTGTAPFALFDAPWTPVFLVVMWVMHPALAGVAVVGALLLLALAWASHRMGRKSQEQGNALQAANQLAAFGSGRNHEAVLAMGMLGPLRERWLARQRELVDLQADGARRVGVIASASRLIRLLQQTATLAVGAYLVVKGQASPGIMIASSVLTTRALAPLDQGIASWRQFVAARSAWFRLDRLLHQNPPQRERLRLPALEGEVAIEQLTLVPPGAAGPVLANVDFRIKAGMAVAVVGPSGSGKSCLARALTGVWVPASGTVRLDGAAISDWDAAQLGPAVGYLPQSIELLEGTVAENIARFGEQDADEVVAAARAAGIHDLILRLPQGYESPVGQDGLRLSGGQRQRLALARALYGRPKFIVLDEPNSNLDEEGELALKGALAEMKGWGATVVVITHSRSLLAGTDGIVVLKEGRLAVYGPTATVLKQALGPRPVAREAVA</sequence>
<keyword evidence="12" id="KW-1185">Reference proteome</keyword>
<evidence type="ECO:0000256" key="8">
    <source>
        <dbReference type="SAM" id="Phobius"/>
    </source>
</evidence>
<dbReference type="Gene3D" id="1.20.1560.10">
    <property type="entry name" value="ABC transporter type 1, transmembrane domain"/>
    <property type="match status" value="1"/>
</dbReference>
<dbReference type="GO" id="GO:0034040">
    <property type="term" value="F:ATPase-coupled lipid transmembrane transporter activity"/>
    <property type="evidence" value="ECO:0007669"/>
    <property type="project" value="TreeGrafter"/>
</dbReference>
<dbReference type="GO" id="GO:0005524">
    <property type="term" value="F:ATP binding"/>
    <property type="evidence" value="ECO:0007669"/>
    <property type="project" value="UniProtKB-KW"/>
</dbReference>